<evidence type="ECO:0000313" key="6">
    <source>
        <dbReference type="Proteomes" id="UP000053815"/>
    </source>
</evidence>
<evidence type="ECO:0000256" key="2">
    <source>
        <dbReference type="SAM" id="Phobius"/>
    </source>
</evidence>
<keyword evidence="2" id="KW-0812">Transmembrane</keyword>
<dbReference type="EMBL" id="DF836329">
    <property type="protein sequence ID" value="GAN03400.1"/>
    <property type="molecule type" value="Genomic_DNA"/>
</dbReference>
<sequence>MFFVEAAATTASNSNPQSVSDFWLFVVYCLVVIVVVIFFLFYFNRVLGQVLTFIINQYTWRRYHAYIEVDSIRVSLLGGRILFKNLRYLSTNQSISIVKGHIAIRYWLLNVRKAEDDKNGKSNNRPCRVVCSVEGLELFFYNNAPAYDRMKDTLGLSPMDTSNTATAVPPANTTNEDEKKPADVRGTLDPESQSPINVDNSLMERLMPIQFECTTGAVMIGNTEIKSMLVWKVSQASGIYSLTKARSSMDYYKSVIDFILRKVQISLKDNMDYTKVDETAERVIKPLPRITFITWLLKPFRCLYPFAMTRQYGEMQHMRNIMRDGRSQMGSESDNTTFHEEYARVANVVECNEMALTYYADYAGPVPETSDAFAGIGIDIGNGGLPPEWGIRISLWDATVHYGAWADRQRSEMQDYFFPNSHRSNTPTPKLLPGQQRIATSFETYIEFMNEGKLRVPTREKSKDWKYHSGSSDLDIGSDGYYSRPYGWLNIKAGEGSFIKVVTPFAVGENGYANVIDVVLKDTDITTSVNYASFIQSHRIEIQINMPTPLQWNGFRHWDFKFTPKKPTIFLLRDHIYLLQDTVKDWTSGPPSDLLHFTPMTYQLQFNLENPTIYLCVNEHNVINNPNSIEDNAFLKLQAHRLAFDVILPFTEFQPDTTAIKFFVEAEHGSAGLSLQTSHTLSAFMREDDAHAAVAVNLTIDGSYEFYSTVDILRHIESCNLHLKINGATVKLFGTLIRYLFLLKENYFGAWNNFSTIDEYRRHKRNQQEWLEQKKKQAESKPLADPFEVYLLLELEDGVLLFPENLYECSRYSQFEFQELQLELRNLDVYLDMYLNISPITLSRDSNPNPQSKEGFFRIKNARDPKNYVYIDGLNVYGHRLFGPLPECSTYLCHWEFDIGRITGEIKPSFLLGLSCFGQSFAYNLIDEDNAVPQEMESKDLPDVSFVKLYVQEVDICLMSMNSATNIALKDGILLEFDNLINAKYSQRITIKIPAILTRCLANPDQARGDDGATLDSNEYSWVEIAKADLGLNATIFRHTAVWKKARSEQQHFIRTQDYPTRRCARLYQEADAASQTSRSSMRSTNEHHVGILYAPPFRPFMFGRVEDKSVLYDNSSYASGEPSPESIRFTGYSSNGNIHTSNDRLMQSESDNDDDNDEDDEDDDDDENRSDFEFNTDLYDNYSIRSDLSAKDNESFHTAKNSDDDQEDSFSMADIYSMQSRGYLSDMTSDDDDNDSYTSSNQTDSQSRHPKRKPEKDLKAAIPPSIPYSDYLRRFKVLRPNSEFNRGGFFHPYMPPSQPHFVPEKGHDESYRPLYDEAATGDGDAQDYFAAHEADRKKHSDSNVDNADAYGKGNEVIATTVIEATRPVTVLVTPILVKLVQELAEEIIKDDWDLETMLDALQMEYIGQLTRYLTDQYICTRFAVILPQTYLHFIQNVTVPDDLPSYKHGESFVKTQYNPEDTILCSADIFLNDFRMIGSVKFEDYAFDEKKKKVAESNMVLQESRVHIDVGDMGSTVQYVSKQYERQSIAFGIPYGSLRNKKLYTNMDDDQEALVDELVMLDLAVKGFSFKWLGARTPNYAELAVQSVDTIIITESVEILVGAVYSWLVFVDDLKGILESFQDQRTRQVQVFINEIANYSITQGVVGDPVFLTTPTTMLRLGSRNFRNDCGWKLLARMRHCLRSMPSSKREELQYRLTSGGALQGIDSEAMYANVVHTFSHWRSWEVAYSDITHCRLFTQPFHQNPPVSQDGEKAAAKNMTDEVVRFLISSANFAKIRLGQFVFTIYEEETSESCREENSISLGPFEFLLECLFKASSIGTVPEQRQQHPPHQTSKSLTVPDGYLDIITKISLGEISISTNPIILAFARHMLLVQKVFTAKLLNLSHANNNNNKTNSSMPNHSDFAAQVAASSTLPDTVVVAENNDFAFDALLSKVDVVAQALVNLDSIQVIAHAHELRMDTLISGVQGSALFSNPKLAPLQLFSHNERDSDTGSAGKKSSNRGRRNAHAEPRLVLEAAGGIHLIDIKFREELQHTASTTSGPTNNVLLGILLEQANVNANISQVPKASKKHSKSDITKDVLNVFSNVHKFHVHVPQSLLRLYGFVESWQTEQGRRYHFMFQNLVKEWEEQRGVQSASNTPAAAVQDTPAPPLVPATKKMDIKLQFLLNEFAVQADLLPSLSFEYRILDFFIMVNETHHKSAPVQHMYAFQLSKQVVHLITKDKHSSNSSTFSIPGIRSTGSIKNEVVEGVAQLKLRSMISIDLISMSLDASLIDSLLTAQSLVGNEVSELVEVLSYSKNKSTAGVAPTTTANQVPEVVASSSASRVFKYSIDIALDGLQVSASSPSALGMFRSNLLEASISNDSRLDQGQNSTKADQLSWKLQARNFSLSLDHNTVEDIDQALMTDKEDAVYQRNCLAYILVDFSVQNCLPTCTTAHCQKSTHAHACDNNKPTGAIFIDFSRIQTVMQPIALGKLAEMYIYYDAELGKKKMMKKAEIDQLSANTKRIVQSISNKNEWPKALLQEEPQSLLENKTICLHVRRLGVAIPLNSQSDLPSSSSAASATTETTRGVSALLLSVVSIEFMTKNIEKGALQLDNLAVQFVKRFDQNKADHFIAENHPRMNQVSLPSIACHVSATKVKPLQTVMVDAHVKGFEVDVDGTIADYINTLSIIYVKSKDRVDAFTTKANFNLSKTAATAPELESPHTSEVIHLNLECKFECDSGTIRMYPKRHSSDAHRNKKRLKTLRIRTGFDPKSSSEGNMATVELPGLSAWLLYQTPLGAHAKVIDAPKRFHADILIRESVNTLHPALVQFLREVTAGLKLGIQQSSERKADRPATSEHESNLNASLFLRLSRTQLDLSCQPTSKVVCSLGWEQSEFMMNAFSKDTTSRTISCVGSVRETTTMVKHHFSPEACLNARIDRILFNVMLTSQRKGGDLKDDISVIIELPHILGDLNMRHLQDILILNTCWFAQPMDVHNTSKSPKSPSSTIDLMAIEKPVPATYALHNEDAAPSPPAPFSKHIALCVQAMAFSVDLGQNIGKITLMPNALSFQLHHVPHETKGLSLSLDGIKMISEGRLSGKAEFNRAVVQGRVDQSFENGVVKEKSSICVRSDGFNAAFEYEYQNILDAIQQSLELNVDLQRTLDVYNLQVSIHLDALIARLSVKTVPVIITMVQRFNELLKKKKAEAGIRSDEYDTDSFKTITITPNAAVPHMEHKQKKDYANASVHSKVNLSIKAVEMVIYPSQFQDSDNVDIRAKQFKVDLEELPRNQNGVHRKLVITLTSAALAKNVPGKELMVRYSAPLSPPGSKPKNLGGTKIFGIPGTEISMESTQLDRHITHEFGADFAGRISVSLNIGLIKYLQEMINMFNMQLDRALEKDKMHLTPEPSTPLSVSSSSNNFEDVDGAINSRRKLSSVSSASNTLLTPVVNAQAEETQVVSEQQDDEQPSSAPAEKYTYTSVNSVSFQPQLQVMGDATPPVEWLGLKRERIPGLVHENITLHLDQVVKVIWGVLESQTD</sequence>
<protein>
    <recommendedName>
        <fullName evidence="7">Fermentation associated protein</fullName>
    </recommendedName>
</protein>
<gene>
    <name evidence="5" type="ORF">MAM1_0040d02853</name>
</gene>
<feature type="region of interest" description="Disordered" evidence="1">
    <location>
        <begin position="1986"/>
        <end position="2013"/>
    </location>
</feature>
<dbReference type="STRING" id="91626.A0A0C9LT51"/>
<evidence type="ECO:0008006" key="7">
    <source>
        <dbReference type="Google" id="ProtNLM"/>
    </source>
</evidence>
<feature type="compositionally biased region" description="Acidic residues" evidence="1">
    <location>
        <begin position="1151"/>
        <end position="1169"/>
    </location>
</feature>
<dbReference type="InterPro" id="IPR056779">
    <property type="entry name" value="Csf1_C"/>
</dbReference>
<dbReference type="PANTHER" id="PTHR32085:SF3">
    <property type="entry name" value="PROTEIN CSF1"/>
    <property type="match status" value="1"/>
</dbReference>
<feature type="transmembrane region" description="Helical" evidence="2">
    <location>
        <begin position="22"/>
        <end position="43"/>
    </location>
</feature>
<feature type="region of interest" description="Disordered" evidence="1">
    <location>
        <begin position="1224"/>
        <end position="1264"/>
    </location>
</feature>
<reference evidence="5" key="1">
    <citation type="submission" date="2014-09" db="EMBL/GenBank/DDBJ databases">
        <title>Draft genome sequence of an oleaginous Mucoromycotina fungus Mucor ambiguus NBRC6742.</title>
        <authorList>
            <person name="Takeda I."/>
            <person name="Yamane N."/>
            <person name="Morita T."/>
            <person name="Tamano K."/>
            <person name="Machida M."/>
            <person name="Baker S."/>
            <person name="Koike H."/>
        </authorList>
    </citation>
    <scope>NUCLEOTIDE SEQUENCE</scope>
    <source>
        <strain evidence="5">NBRC 6742</strain>
    </source>
</reference>
<feature type="compositionally biased region" description="Polar residues" evidence="1">
    <location>
        <begin position="1132"/>
        <end position="1150"/>
    </location>
</feature>
<dbReference type="InterPro" id="IPR048636">
    <property type="entry name" value="Csf1_N"/>
</dbReference>
<keyword evidence="6" id="KW-1185">Reference proteome</keyword>
<feature type="compositionally biased region" description="Basic and acidic residues" evidence="1">
    <location>
        <begin position="176"/>
        <end position="188"/>
    </location>
</feature>
<dbReference type="Proteomes" id="UP000053815">
    <property type="component" value="Unassembled WGS sequence"/>
</dbReference>
<dbReference type="PANTHER" id="PTHR32085">
    <property type="entry name" value="PROTEIN CSF1"/>
    <property type="match status" value="1"/>
</dbReference>
<name>A0A0C9LT51_9FUNG</name>
<accession>A0A0C9LT51</accession>
<keyword evidence="2" id="KW-0472">Membrane</keyword>
<feature type="compositionally biased region" description="Low complexity" evidence="1">
    <location>
        <begin position="1237"/>
        <end position="1246"/>
    </location>
</feature>
<dbReference type="Pfam" id="PF25038">
    <property type="entry name" value="Csf1_C"/>
    <property type="match status" value="1"/>
</dbReference>
<evidence type="ECO:0000256" key="1">
    <source>
        <dbReference type="SAM" id="MobiDB-lite"/>
    </source>
</evidence>
<feature type="domain" description="Csf1 N-terminal" evidence="3">
    <location>
        <begin position="36"/>
        <end position="768"/>
    </location>
</feature>
<proteinExistence type="predicted"/>
<evidence type="ECO:0000313" key="5">
    <source>
        <dbReference type="EMBL" id="GAN03400.1"/>
    </source>
</evidence>
<dbReference type="GO" id="GO:0006113">
    <property type="term" value="P:fermentation"/>
    <property type="evidence" value="ECO:0007669"/>
    <property type="project" value="InterPro"/>
</dbReference>
<dbReference type="GO" id="GO:0016020">
    <property type="term" value="C:membrane"/>
    <property type="evidence" value="ECO:0007669"/>
    <property type="project" value="InterPro"/>
</dbReference>
<feature type="domain" description="Csf1 C-terminal region" evidence="4">
    <location>
        <begin position="2792"/>
        <end position="3371"/>
    </location>
</feature>
<keyword evidence="2" id="KW-1133">Transmembrane helix</keyword>
<dbReference type="Pfam" id="PF21678">
    <property type="entry name" value="Csf1_N"/>
    <property type="match status" value="1"/>
</dbReference>
<dbReference type="InterPro" id="IPR029636">
    <property type="entry name" value="Csf1"/>
</dbReference>
<feature type="region of interest" description="Disordered" evidence="1">
    <location>
        <begin position="1115"/>
        <end position="1177"/>
    </location>
</feature>
<feature type="compositionally biased region" description="Low complexity" evidence="1">
    <location>
        <begin position="161"/>
        <end position="174"/>
    </location>
</feature>
<evidence type="ECO:0000259" key="3">
    <source>
        <dbReference type="Pfam" id="PF21678"/>
    </source>
</evidence>
<organism evidence="5">
    <name type="scientific">Mucor ambiguus</name>
    <dbReference type="NCBI Taxonomy" id="91626"/>
    <lineage>
        <taxon>Eukaryota</taxon>
        <taxon>Fungi</taxon>
        <taxon>Fungi incertae sedis</taxon>
        <taxon>Mucoromycota</taxon>
        <taxon>Mucoromycotina</taxon>
        <taxon>Mucoromycetes</taxon>
        <taxon>Mucorales</taxon>
        <taxon>Mucorineae</taxon>
        <taxon>Mucoraceae</taxon>
        <taxon>Mucor</taxon>
    </lineage>
</organism>
<evidence type="ECO:0000259" key="4">
    <source>
        <dbReference type="Pfam" id="PF25038"/>
    </source>
</evidence>
<feature type="region of interest" description="Disordered" evidence="1">
    <location>
        <begin position="158"/>
        <end position="195"/>
    </location>
</feature>
<dbReference type="OrthoDB" id="10051416at2759"/>